<accession>A0ABY7GUM8</accession>
<reference evidence="1" key="1">
    <citation type="submission" date="2022-11" db="EMBL/GenBank/DDBJ databases">
        <title>Minimal conservation of predation-associated metabolite biosynthetic gene clusters underscores biosynthetic potential of Myxococcota including descriptions for ten novel species: Archangium lansinium sp. nov., Myxococcus landrumus sp. nov., Nannocystis bai.</title>
        <authorList>
            <person name="Ahearne A."/>
            <person name="Stevens C."/>
            <person name="Dowd S."/>
        </authorList>
    </citation>
    <scope>NUCLEOTIDE SEQUENCE</scope>
    <source>
        <strain evidence="1">Fl3</strain>
    </source>
</reference>
<gene>
    <name evidence="1" type="ORF">O0S08_31185</name>
</gene>
<proteinExistence type="predicted"/>
<name>A0ABY7GUM8_9BACT</name>
<dbReference type="EMBL" id="CP114040">
    <property type="protein sequence ID" value="WAS90674.1"/>
    <property type="molecule type" value="Genomic_DNA"/>
</dbReference>
<sequence>MNNGLFGIHRRGRAALLVLVAAVGCDYFSDVTVPAVDTTAPTAYASVWRSEVYEEISFGTNDPLSFEVDDPTEYYVLIGAGTDGGGVKKLTINSEYSKSCEAWEDGDKIVSNTSGLSVPLVKTQTGGVGSTVSNGLWDGPYVRLSDYASCNSGWTLGYVALRWTVIVEDFHGNTATHGPAVFYWDP</sequence>
<organism evidence="1 2">
    <name type="scientific">Nannocystis punicea</name>
    <dbReference type="NCBI Taxonomy" id="2995304"/>
    <lineage>
        <taxon>Bacteria</taxon>
        <taxon>Pseudomonadati</taxon>
        <taxon>Myxococcota</taxon>
        <taxon>Polyangia</taxon>
        <taxon>Nannocystales</taxon>
        <taxon>Nannocystaceae</taxon>
        <taxon>Nannocystis</taxon>
    </lineage>
</organism>
<dbReference type="Proteomes" id="UP001164459">
    <property type="component" value="Chromosome"/>
</dbReference>
<evidence type="ECO:0000313" key="2">
    <source>
        <dbReference type="Proteomes" id="UP001164459"/>
    </source>
</evidence>
<keyword evidence="2" id="KW-1185">Reference proteome</keyword>
<dbReference type="RefSeq" id="WP_269033001.1">
    <property type="nucleotide sequence ID" value="NZ_CP114040.1"/>
</dbReference>
<evidence type="ECO:0000313" key="1">
    <source>
        <dbReference type="EMBL" id="WAS90674.1"/>
    </source>
</evidence>
<evidence type="ECO:0008006" key="3">
    <source>
        <dbReference type="Google" id="ProtNLM"/>
    </source>
</evidence>
<protein>
    <recommendedName>
        <fullName evidence="3">Lipoprotein</fullName>
    </recommendedName>
</protein>